<gene>
    <name evidence="1" type="ORF">BDN70DRAFT_995805</name>
</gene>
<dbReference type="OrthoDB" id="3184970at2759"/>
<sequence>MDPAITSSIFANALAGLVSKTFCAPDANVTFISSDDIRFKIHQTHLNASTSIGFARPDGVSTGSEVVQLSEPAKVVEILFQFIQPPSEAQNNRQPSISNIEITLFFQLAEAAEKYVVYGAMNVCMMRMGQIVDDHPFDVLNHCVKHGYSDLADVAAKNAIPLPLDQAALKLTAPGLLAKYVTYYTTSRKLGDTIAAKLADIALINNCPIWTTTYILYRRHLDKNPLLFHEIPPIPTSSPVKCTVTIEDPNTICSCSGKALRNIVDKVTGRKELIVKFSSITV</sequence>
<keyword evidence="2" id="KW-1185">Reference proteome</keyword>
<evidence type="ECO:0008006" key="3">
    <source>
        <dbReference type="Google" id="ProtNLM"/>
    </source>
</evidence>
<organism evidence="1 2">
    <name type="scientific">Pholiota conissans</name>
    <dbReference type="NCBI Taxonomy" id="109636"/>
    <lineage>
        <taxon>Eukaryota</taxon>
        <taxon>Fungi</taxon>
        <taxon>Dikarya</taxon>
        <taxon>Basidiomycota</taxon>
        <taxon>Agaricomycotina</taxon>
        <taxon>Agaricomycetes</taxon>
        <taxon>Agaricomycetidae</taxon>
        <taxon>Agaricales</taxon>
        <taxon>Agaricineae</taxon>
        <taxon>Strophariaceae</taxon>
        <taxon>Pholiota</taxon>
    </lineage>
</organism>
<dbReference type="Proteomes" id="UP000807469">
    <property type="component" value="Unassembled WGS sequence"/>
</dbReference>
<reference evidence="1" key="1">
    <citation type="submission" date="2020-11" db="EMBL/GenBank/DDBJ databases">
        <authorList>
            <consortium name="DOE Joint Genome Institute"/>
            <person name="Ahrendt S."/>
            <person name="Riley R."/>
            <person name="Andreopoulos W."/>
            <person name="Labutti K."/>
            <person name="Pangilinan J."/>
            <person name="Ruiz-Duenas F.J."/>
            <person name="Barrasa J.M."/>
            <person name="Sanchez-Garcia M."/>
            <person name="Camarero S."/>
            <person name="Miyauchi S."/>
            <person name="Serrano A."/>
            <person name="Linde D."/>
            <person name="Babiker R."/>
            <person name="Drula E."/>
            <person name="Ayuso-Fernandez I."/>
            <person name="Pacheco R."/>
            <person name="Padilla G."/>
            <person name="Ferreira P."/>
            <person name="Barriuso J."/>
            <person name="Kellner H."/>
            <person name="Castanera R."/>
            <person name="Alfaro M."/>
            <person name="Ramirez L."/>
            <person name="Pisabarro A.G."/>
            <person name="Kuo A."/>
            <person name="Tritt A."/>
            <person name="Lipzen A."/>
            <person name="He G."/>
            <person name="Yan M."/>
            <person name="Ng V."/>
            <person name="Cullen D."/>
            <person name="Martin F."/>
            <person name="Rosso M.-N."/>
            <person name="Henrissat B."/>
            <person name="Hibbett D."/>
            <person name="Martinez A.T."/>
            <person name="Grigoriev I.V."/>
        </authorList>
    </citation>
    <scope>NUCLEOTIDE SEQUENCE</scope>
    <source>
        <strain evidence="1">CIRM-BRFM 674</strain>
    </source>
</reference>
<evidence type="ECO:0000313" key="1">
    <source>
        <dbReference type="EMBL" id="KAF9476277.1"/>
    </source>
</evidence>
<evidence type="ECO:0000313" key="2">
    <source>
        <dbReference type="Proteomes" id="UP000807469"/>
    </source>
</evidence>
<accession>A0A9P5YV84</accession>
<protein>
    <recommendedName>
        <fullName evidence="3">BTB domain-containing protein</fullName>
    </recommendedName>
</protein>
<dbReference type="EMBL" id="MU155300">
    <property type="protein sequence ID" value="KAF9476277.1"/>
    <property type="molecule type" value="Genomic_DNA"/>
</dbReference>
<name>A0A9P5YV84_9AGAR</name>
<proteinExistence type="predicted"/>
<dbReference type="AlphaFoldDB" id="A0A9P5YV84"/>
<comment type="caution">
    <text evidence="1">The sequence shown here is derived from an EMBL/GenBank/DDBJ whole genome shotgun (WGS) entry which is preliminary data.</text>
</comment>